<dbReference type="InterPro" id="IPR042099">
    <property type="entry name" value="ANL_N_sf"/>
</dbReference>
<name>A0A1M4VG79_9FIRM</name>
<organism evidence="1 2">
    <name type="scientific">Desulfofundulus australicus DSM 11792</name>
    <dbReference type="NCBI Taxonomy" id="1121425"/>
    <lineage>
        <taxon>Bacteria</taxon>
        <taxon>Bacillati</taxon>
        <taxon>Bacillota</taxon>
        <taxon>Clostridia</taxon>
        <taxon>Eubacteriales</taxon>
        <taxon>Peptococcaceae</taxon>
        <taxon>Desulfofundulus</taxon>
    </lineage>
</organism>
<dbReference type="Gene3D" id="3.40.50.12780">
    <property type="entry name" value="N-terminal domain of ligase-like"/>
    <property type="match status" value="1"/>
</dbReference>
<dbReference type="EMBL" id="FQUW01000008">
    <property type="protein sequence ID" value="SHE68026.1"/>
    <property type="molecule type" value="Genomic_DNA"/>
</dbReference>
<dbReference type="PANTHER" id="PTHR36932">
    <property type="entry name" value="CAPSULAR POLYSACCHARIDE BIOSYNTHESIS PROTEIN"/>
    <property type="match status" value="1"/>
</dbReference>
<gene>
    <name evidence="1" type="ORF">SAMN02745218_00653</name>
</gene>
<keyword evidence="2" id="KW-1185">Reference proteome</keyword>
<proteinExistence type="predicted"/>
<dbReference type="SUPFAM" id="SSF56801">
    <property type="entry name" value="Acetyl-CoA synthetase-like"/>
    <property type="match status" value="1"/>
</dbReference>
<keyword evidence="1" id="KW-0436">Ligase</keyword>
<dbReference type="InterPro" id="IPR053158">
    <property type="entry name" value="CapK_Type1_Caps_Biosynth"/>
</dbReference>
<dbReference type="OrthoDB" id="580775at2"/>
<evidence type="ECO:0000313" key="2">
    <source>
        <dbReference type="Proteomes" id="UP000184196"/>
    </source>
</evidence>
<dbReference type="PANTHER" id="PTHR36932:SF1">
    <property type="entry name" value="CAPSULAR POLYSACCHARIDE BIOSYNTHESIS PROTEIN"/>
    <property type="match status" value="1"/>
</dbReference>
<dbReference type="RefSeq" id="WP_083543064.1">
    <property type="nucleotide sequence ID" value="NZ_FQUW01000008.1"/>
</dbReference>
<reference evidence="2" key="1">
    <citation type="submission" date="2016-11" db="EMBL/GenBank/DDBJ databases">
        <authorList>
            <person name="Varghese N."/>
            <person name="Submissions S."/>
        </authorList>
    </citation>
    <scope>NUCLEOTIDE SEQUENCE [LARGE SCALE GENOMIC DNA]</scope>
    <source>
        <strain evidence="2">DSM 11792</strain>
    </source>
</reference>
<protein>
    <submittedName>
        <fullName evidence="1">Phenylacetate-CoA ligase</fullName>
    </submittedName>
</protein>
<sequence length="311" mass="36555">MVNRVRGWLYKVWLNTSGRGDEFSHLQELRRAERLPKKQIYELQQERLHRLLTHAYENVPYYRTLLKEHGWTRGLPKSAVFKFSQTLPFLTKEIIRERFDELRSEDLPRRKWFYNTSGGSTGEPVRFIQDSDYHQWAQAGKMLFDKWTGYSVGMPKIVLWGSERDLLVGNETLRTRIGRWLRNEHWLNTFRMTEADMQTYVQRINAVRPVQILAYVESIYELAKFIEREGLKVHTPRAIMTSAGTLYPHIREVIERVFMAPVFNRYGSREVGDMACECEAHQGLHVNPLTHYLEIVKPDGQPCAPGEVGEV</sequence>
<evidence type="ECO:0000313" key="1">
    <source>
        <dbReference type="EMBL" id="SHE68026.1"/>
    </source>
</evidence>
<dbReference type="AlphaFoldDB" id="A0A1M4VG79"/>
<dbReference type="Proteomes" id="UP000184196">
    <property type="component" value="Unassembled WGS sequence"/>
</dbReference>
<accession>A0A1M4VG79</accession>
<dbReference type="GO" id="GO:0016874">
    <property type="term" value="F:ligase activity"/>
    <property type="evidence" value="ECO:0007669"/>
    <property type="project" value="UniProtKB-KW"/>
</dbReference>